<feature type="compositionally biased region" description="Polar residues" evidence="1">
    <location>
        <begin position="336"/>
        <end position="348"/>
    </location>
</feature>
<protein>
    <recommendedName>
        <fullName evidence="2">DUF4812 domain-containing protein</fullName>
    </recommendedName>
</protein>
<keyword evidence="4" id="KW-1185">Reference proteome</keyword>
<dbReference type="Proteomes" id="UP001148838">
    <property type="component" value="Unassembled WGS sequence"/>
</dbReference>
<evidence type="ECO:0000313" key="3">
    <source>
        <dbReference type="EMBL" id="KAJ4431687.1"/>
    </source>
</evidence>
<feature type="region of interest" description="Disordered" evidence="1">
    <location>
        <begin position="336"/>
        <end position="356"/>
    </location>
</feature>
<comment type="caution">
    <text evidence="3">The sequence shown here is derived from an EMBL/GenBank/DDBJ whole genome shotgun (WGS) entry which is preliminary data.</text>
</comment>
<accession>A0ABQ8SCL6</accession>
<feature type="compositionally biased region" description="Basic residues" evidence="1">
    <location>
        <begin position="475"/>
        <end position="484"/>
    </location>
</feature>
<feature type="compositionally biased region" description="Polar residues" evidence="1">
    <location>
        <begin position="271"/>
        <end position="282"/>
    </location>
</feature>
<reference evidence="3 4" key="1">
    <citation type="journal article" date="2022" name="Allergy">
        <title>Genome assembly and annotation of Periplaneta americana reveal a comprehensive cockroach allergen profile.</title>
        <authorList>
            <person name="Wang L."/>
            <person name="Xiong Q."/>
            <person name="Saelim N."/>
            <person name="Wang L."/>
            <person name="Nong W."/>
            <person name="Wan A.T."/>
            <person name="Shi M."/>
            <person name="Liu X."/>
            <person name="Cao Q."/>
            <person name="Hui J.H.L."/>
            <person name="Sookrung N."/>
            <person name="Leung T.F."/>
            <person name="Tungtrongchitr A."/>
            <person name="Tsui S.K.W."/>
        </authorList>
    </citation>
    <scope>NUCLEOTIDE SEQUENCE [LARGE SCALE GENOMIC DNA]</scope>
    <source>
        <strain evidence="3">PWHHKU_190912</strain>
    </source>
</reference>
<gene>
    <name evidence="3" type="ORF">ANN_20289</name>
</gene>
<dbReference type="EMBL" id="JAJSOF020000031">
    <property type="protein sequence ID" value="KAJ4431687.1"/>
    <property type="molecule type" value="Genomic_DNA"/>
</dbReference>
<evidence type="ECO:0000256" key="1">
    <source>
        <dbReference type="SAM" id="MobiDB-lite"/>
    </source>
</evidence>
<dbReference type="Pfam" id="PF16071">
    <property type="entry name" value="DUF4812"/>
    <property type="match status" value="1"/>
</dbReference>
<feature type="region of interest" description="Disordered" evidence="1">
    <location>
        <begin position="62"/>
        <end position="94"/>
    </location>
</feature>
<proteinExistence type="predicted"/>
<evidence type="ECO:0000259" key="2">
    <source>
        <dbReference type="Pfam" id="PF16071"/>
    </source>
</evidence>
<feature type="domain" description="DUF4812" evidence="2">
    <location>
        <begin position="481"/>
        <end position="544"/>
    </location>
</feature>
<feature type="compositionally biased region" description="Polar residues" evidence="1">
    <location>
        <begin position="464"/>
        <end position="474"/>
    </location>
</feature>
<feature type="region of interest" description="Disordered" evidence="1">
    <location>
        <begin position="198"/>
        <end position="313"/>
    </location>
</feature>
<feature type="compositionally biased region" description="Basic and acidic residues" evidence="1">
    <location>
        <begin position="198"/>
        <end position="209"/>
    </location>
</feature>
<evidence type="ECO:0000313" key="4">
    <source>
        <dbReference type="Proteomes" id="UP001148838"/>
    </source>
</evidence>
<name>A0ABQ8SCL6_PERAM</name>
<organism evidence="3 4">
    <name type="scientific">Periplaneta americana</name>
    <name type="common">American cockroach</name>
    <name type="synonym">Blatta americana</name>
    <dbReference type="NCBI Taxonomy" id="6978"/>
    <lineage>
        <taxon>Eukaryota</taxon>
        <taxon>Metazoa</taxon>
        <taxon>Ecdysozoa</taxon>
        <taxon>Arthropoda</taxon>
        <taxon>Hexapoda</taxon>
        <taxon>Insecta</taxon>
        <taxon>Pterygota</taxon>
        <taxon>Neoptera</taxon>
        <taxon>Polyneoptera</taxon>
        <taxon>Dictyoptera</taxon>
        <taxon>Blattodea</taxon>
        <taxon>Blattoidea</taxon>
        <taxon>Blattidae</taxon>
        <taxon>Blattinae</taxon>
        <taxon>Periplaneta</taxon>
    </lineage>
</organism>
<feature type="region of interest" description="Disordered" evidence="1">
    <location>
        <begin position="464"/>
        <end position="489"/>
    </location>
</feature>
<dbReference type="InterPro" id="IPR032084">
    <property type="entry name" value="DUF4812"/>
</dbReference>
<sequence length="544" mass="59107">MRLKIRYRLPDIRLTVGKTCERTQPDNQPKRESLLWVGRQTRYRLNYAATELAQPPLSRLSAWQRRSSHAPLTAPGAQPHGDKDKNGPLHPPLANAYSNFQIAKQLHRENLEHKPLPDTVEDKLYRAMQAKQGQPRVSAVGYRGYGASGPSQCSKLRVYRPKTATQEERRLVEEVLPPRPSTGRVSDMQLAICWDLKPPREEDEPKPSPHIDGSNGSAAPAVFALVHQPAPEHSSKGDDNNKEGCGAPPGKKGDDTPPGKNNHGTPPGKNGYSSPPTENSGTPLGKNGRGTAPENKGSGTPPEKNGCGTPLGKNGCGTPLGKNGCGTSPGNKGCNTSVENNGCGTPQGKNGCGTAPGISDYDAPPGNTNSIFTVLPRTAWGEGKENSSPNVGISHKRSGSAEGGPRHFATLERRKVHQSSPNLASHKQIRRPCVACDTRDPKYAHHQHRPHSDYKMAFKAGKPNNSFDSGSTRPHTAKPVRVPKPRPPFAKRSYSIDTLTPPFSLWPGHTAQGYPEHWRLASVYQHAYKPIEARRKPLLASVYQ</sequence>
<feature type="region of interest" description="Disordered" evidence="1">
    <location>
        <begin position="380"/>
        <end position="405"/>
    </location>
</feature>
<feature type="compositionally biased region" description="Basic and acidic residues" evidence="1">
    <location>
        <begin position="233"/>
        <end position="242"/>
    </location>
</feature>